<comment type="caution">
    <text evidence="7">The sequence shown here is derived from an EMBL/GenBank/DDBJ whole genome shotgun (WGS) entry which is preliminary data.</text>
</comment>
<dbReference type="PROSITE" id="PS00411">
    <property type="entry name" value="KINESIN_MOTOR_1"/>
    <property type="match status" value="1"/>
</dbReference>
<dbReference type="InterPro" id="IPR027640">
    <property type="entry name" value="Kinesin-like_fam"/>
</dbReference>
<keyword evidence="8" id="KW-1185">Reference proteome</keyword>
<protein>
    <recommendedName>
        <fullName evidence="6">Kinesin motor domain-containing protein</fullName>
    </recommendedName>
</protein>
<name>A0ABD3R2R5_9STRA</name>
<feature type="compositionally biased region" description="Basic and acidic residues" evidence="5">
    <location>
        <begin position="276"/>
        <end position="285"/>
    </location>
</feature>
<keyword evidence="2 3" id="KW-0067">ATP-binding</keyword>
<dbReference type="InterPro" id="IPR019821">
    <property type="entry name" value="Kinesin_motor_CS"/>
</dbReference>
<proteinExistence type="inferred from homology"/>
<dbReference type="GO" id="GO:0003774">
    <property type="term" value="F:cytoskeletal motor activity"/>
    <property type="evidence" value="ECO:0007669"/>
    <property type="project" value="UniProtKB-UniRule"/>
</dbReference>
<gene>
    <name evidence="7" type="ORF">ACHAXA_010479</name>
</gene>
<evidence type="ECO:0000256" key="4">
    <source>
        <dbReference type="SAM" id="Coils"/>
    </source>
</evidence>
<evidence type="ECO:0000256" key="2">
    <source>
        <dbReference type="ARBA" id="ARBA00022840"/>
    </source>
</evidence>
<feature type="coiled-coil region" evidence="4">
    <location>
        <begin position="9"/>
        <end position="36"/>
    </location>
</feature>
<reference evidence="7 8" key="1">
    <citation type="submission" date="2024-10" db="EMBL/GenBank/DDBJ databases">
        <title>Updated reference genomes for cyclostephanoid diatoms.</title>
        <authorList>
            <person name="Roberts W.R."/>
            <person name="Alverson A.J."/>
        </authorList>
    </citation>
    <scope>NUCLEOTIDE SEQUENCE [LARGE SCALE GENOMIC DNA]</scope>
    <source>
        <strain evidence="7 8">AJA228-03</strain>
    </source>
</reference>
<feature type="compositionally biased region" description="Polar residues" evidence="5">
    <location>
        <begin position="1240"/>
        <end position="1249"/>
    </location>
</feature>
<organism evidence="7 8">
    <name type="scientific">Cyclostephanos tholiformis</name>
    <dbReference type="NCBI Taxonomy" id="382380"/>
    <lineage>
        <taxon>Eukaryota</taxon>
        <taxon>Sar</taxon>
        <taxon>Stramenopiles</taxon>
        <taxon>Ochrophyta</taxon>
        <taxon>Bacillariophyta</taxon>
        <taxon>Coscinodiscophyceae</taxon>
        <taxon>Thalassiosirophycidae</taxon>
        <taxon>Stephanodiscales</taxon>
        <taxon>Stephanodiscaceae</taxon>
        <taxon>Cyclostephanos</taxon>
    </lineage>
</organism>
<dbReference type="Proteomes" id="UP001530377">
    <property type="component" value="Unassembled WGS sequence"/>
</dbReference>
<feature type="coiled-coil region" evidence="4">
    <location>
        <begin position="1076"/>
        <end position="1138"/>
    </location>
</feature>
<evidence type="ECO:0000313" key="8">
    <source>
        <dbReference type="Proteomes" id="UP001530377"/>
    </source>
</evidence>
<dbReference type="SMART" id="SM00129">
    <property type="entry name" value="KISc"/>
    <property type="match status" value="1"/>
</dbReference>
<keyword evidence="3" id="KW-0505">Motor protein</keyword>
<sequence length="1400" mass="158808">MTTTTTTTLEDKQRELDALQSAFDDYISSSRELEEELDAELTKCQHDLAKANSYNAALSSQLANTQPQLNSLESRVSTLTTQLTSEMQRRVEAEVKSEEAENKLRELEGTLAAVRSSEVRKLREENEDLFERLAFVEGEAEDYRNELNTMRERHREEVEELRGDIHALTTKLRQRDDEVESLKVDMSYIGNVSVGEDGRGDSNDDVDDIFDATPTPSTEVLPPGAEQPSRATTRDEREEYIKTLEDELELVTEQLIDAETRLSRTQSVLEEAMAEAERRTHRESSENGVVNGVSGTVEDATDSETKNRLSEKIHELESSLKRMEEENSSLREDSKRLGEELELVLEELALSKEELEAHDEDRRTRNVEFDLERKNHKEEVAVLRSQIEKLSSDERYRDIQSKSMEKALVESKEETQTVREEVERLEVALRNSKKDCETLQDEMEELRLAFDETSNRERVDANEQKQALEELLATRSRENDNLLRQVCELKEEVTRLTNANSSIAKMLKDSEDNAMNNQTELERQRTHVASASASSSQELKDARDTIYTLEGLLEAARKELNEQANEVAIVRSSLQETIAHAQSELIATQEELDRTRSKLEAMEYERLSGDANSESATSSTLQAECKRLEDQNRMNLSMIRHLENEMTQLQKQSISFNASYMSPGPIENDFKENDPVSDLISVDDYNIDGILQSNDPETIAREVRAMAKKMSAQKSHNAELLTRILKLQGNIQVCCRIRPMTAGESRQGLHEVAQSLSETEVGCFDERTRSWKSYAFDKVWGPESRQKDVFQDVEPLALSVVDGYNACIFAYGQTGSGKTFTMAGSKLNQQYGISQRIIQKIFSLLEDKAQQHRRNIQNGESPPQFDYKIEVGMLEIYNDEVYDLLDSGFSSSSTGIPRKKTLEIRLSAENTVEVPGLIKESVSTVAEVLNVLERGNSNRATASTNLNEHSSRSHMVLRVEVTSGLGEAMNTGTLYLVDLAGSERVRKSEVEGKELKEAQHINKSLSALGNVMEALDRKASHVPYRDSKLTYLLQNSLGGNSRTMMVVTVCPHNNSYDETTYALKFASRVRRINLGSAQKNVRAKNLEETVKNLTSEMQMISKAKERSESQLLSLKREKERVEEKLSRASNSRAETKDEMRNLSILRQSNDDLTSRWQKEKIVREEKAAELGKVNLELQRVQIDVRNLKRENETLQRQNEMKDDDIFKLKKDLQSMKEQLNGEKIRLRRSLVMQSRIPAPTRSTYASSASRKLPSYAASGKTLQSQTTSGLKPPPSRANGTSREIDRSIRADTIERIEKDPTLVAQIRLRVLKLLQEYDPTKVAKIDIVMAKFEGRETELLEKMIARYEVGTDEAKSLASTAETSELNASIGDSKLKSRQEKSLERHMARMKMIRAAAGKD</sequence>
<dbReference type="PANTHER" id="PTHR47972">
    <property type="entry name" value="KINESIN-LIKE PROTEIN KLP-3"/>
    <property type="match status" value="1"/>
</dbReference>
<dbReference type="InterPro" id="IPR001752">
    <property type="entry name" value="Kinesin_motor_dom"/>
</dbReference>
<dbReference type="Gene3D" id="1.10.287.1490">
    <property type="match status" value="1"/>
</dbReference>
<keyword evidence="1 3" id="KW-0547">Nucleotide-binding</keyword>
<dbReference type="Gene3D" id="3.40.850.10">
    <property type="entry name" value="Kinesin motor domain"/>
    <property type="match status" value="1"/>
</dbReference>
<dbReference type="GO" id="GO:0005524">
    <property type="term" value="F:ATP binding"/>
    <property type="evidence" value="ECO:0007669"/>
    <property type="project" value="UniProtKB-UniRule"/>
</dbReference>
<feature type="region of interest" description="Disordered" evidence="5">
    <location>
        <begin position="1237"/>
        <end position="1286"/>
    </location>
</feature>
<dbReference type="InterPro" id="IPR027417">
    <property type="entry name" value="P-loop_NTPase"/>
</dbReference>
<feature type="coiled-coil region" evidence="4">
    <location>
        <begin position="83"/>
        <end position="171"/>
    </location>
</feature>
<evidence type="ECO:0000313" key="7">
    <source>
        <dbReference type="EMBL" id="KAL3807003.1"/>
    </source>
</evidence>
<dbReference type="InterPro" id="IPR036961">
    <property type="entry name" value="Kinesin_motor_dom_sf"/>
</dbReference>
<feature type="binding site" evidence="3">
    <location>
        <begin position="812"/>
        <end position="819"/>
    </location>
    <ligand>
        <name>ATP</name>
        <dbReference type="ChEBI" id="CHEBI:30616"/>
    </ligand>
</feature>
<feature type="region of interest" description="Disordered" evidence="5">
    <location>
        <begin position="193"/>
        <end position="235"/>
    </location>
</feature>
<dbReference type="PANTHER" id="PTHR47972:SF28">
    <property type="entry name" value="KINESIN-LIKE PROTEIN KLP-3"/>
    <property type="match status" value="1"/>
</dbReference>
<dbReference type="SUPFAM" id="SSF52540">
    <property type="entry name" value="P-loop containing nucleoside triphosphate hydrolases"/>
    <property type="match status" value="1"/>
</dbReference>
<comment type="similarity">
    <text evidence="3">Belongs to the TRAFAC class myosin-kinesin ATPase superfamily. Kinesin family.</text>
</comment>
<dbReference type="EMBL" id="JALLPB020000687">
    <property type="protein sequence ID" value="KAL3807003.1"/>
    <property type="molecule type" value="Genomic_DNA"/>
</dbReference>
<feature type="region of interest" description="Disordered" evidence="5">
    <location>
        <begin position="276"/>
        <end position="308"/>
    </location>
</feature>
<evidence type="ECO:0000259" key="6">
    <source>
        <dbReference type="PROSITE" id="PS50067"/>
    </source>
</evidence>
<feature type="coiled-coil region" evidence="4">
    <location>
        <begin position="1170"/>
        <end position="1229"/>
    </location>
</feature>
<evidence type="ECO:0000256" key="5">
    <source>
        <dbReference type="SAM" id="MobiDB-lite"/>
    </source>
</evidence>
<dbReference type="FunFam" id="3.40.850.10:FF:000113">
    <property type="entry name" value="Kinesin-like protein"/>
    <property type="match status" value="1"/>
</dbReference>
<dbReference type="PROSITE" id="PS50067">
    <property type="entry name" value="KINESIN_MOTOR_2"/>
    <property type="match status" value="1"/>
</dbReference>
<evidence type="ECO:0000256" key="3">
    <source>
        <dbReference type="PROSITE-ProRule" id="PRU00283"/>
    </source>
</evidence>
<keyword evidence="4" id="KW-0175">Coiled coil</keyword>
<dbReference type="PRINTS" id="PR00380">
    <property type="entry name" value="KINESINHEAVY"/>
</dbReference>
<accession>A0ABD3R2R5</accession>
<feature type="domain" description="Kinesin motor" evidence="6">
    <location>
        <begin position="730"/>
        <end position="1072"/>
    </location>
</feature>
<feature type="compositionally biased region" description="Polar residues" evidence="5">
    <location>
        <begin position="1260"/>
        <end position="1269"/>
    </location>
</feature>
<dbReference type="Pfam" id="PF00225">
    <property type="entry name" value="Kinesin"/>
    <property type="match status" value="1"/>
</dbReference>
<evidence type="ECO:0000256" key="1">
    <source>
        <dbReference type="ARBA" id="ARBA00022741"/>
    </source>
</evidence>